<evidence type="ECO:0000313" key="1">
    <source>
        <dbReference type="EMBL" id="GAG61284.1"/>
    </source>
</evidence>
<dbReference type="AlphaFoldDB" id="X0YWN5"/>
<reference evidence="1" key="1">
    <citation type="journal article" date="2014" name="Front. Microbiol.">
        <title>High frequency of phylogenetically diverse reductive dehalogenase-homologous genes in deep subseafloor sedimentary metagenomes.</title>
        <authorList>
            <person name="Kawai M."/>
            <person name="Futagami T."/>
            <person name="Toyoda A."/>
            <person name="Takaki Y."/>
            <person name="Nishi S."/>
            <person name="Hori S."/>
            <person name="Arai W."/>
            <person name="Tsubouchi T."/>
            <person name="Morono Y."/>
            <person name="Uchiyama I."/>
            <person name="Ito T."/>
            <person name="Fujiyama A."/>
            <person name="Inagaki F."/>
            <person name="Takami H."/>
        </authorList>
    </citation>
    <scope>NUCLEOTIDE SEQUENCE</scope>
    <source>
        <strain evidence="1">Expedition CK06-06</strain>
    </source>
</reference>
<proteinExistence type="predicted"/>
<name>X0YWN5_9ZZZZ</name>
<gene>
    <name evidence="1" type="ORF">S01H4_12185</name>
</gene>
<sequence>MKTRTTLTMHGLPPKVLIGMRDSLDSLRVNESEFYEGDKDLYICASFSNVTLFSDRFVPGKYSVREKTGVETDDVSEDEEKKFYQIATRIAESWLEDREACINNIAQTLVEGQTGFKNQDPKEVLEEYSTYLEE</sequence>
<organism evidence="1">
    <name type="scientific">marine sediment metagenome</name>
    <dbReference type="NCBI Taxonomy" id="412755"/>
    <lineage>
        <taxon>unclassified sequences</taxon>
        <taxon>metagenomes</taxon>
        <taxon>ecological metagenomes</taxon>
    </lineage>
</organism>
<comment type="caution">
    <text evidence="1">The sequence shown here is derived from an EMBL/GenBank/DDBJ whole genome shotgun (WGS) entry which is preliminary data.</text>
</comment>
<protein>
    <submittedName>
        <fullName evidence="1">Uncharacterized protein</fullName>
    </submittedName>
</protein>
<accession>X0YWN5</accession>
<dbReference type="EMBL" id="BART01005122">
    <property type="protein sequence ID" value="GAG61284.1"/>
    <property type="molecule type" value="Genomic_DNA"/>
</dbReference>